<sequence>MHVTRQDAWTEDEDIILAETVLRYIRQGKTQLEAFKHVARQLSRTSAACGFRWNATLRKKYQDAIQLAKEDRKQRGQFHWEVSDTQHEEENPIEAAISLLEKMKGNFAEQATAVDENKDKLLQHLKSENNQLKMRVARYESAWKEMHKLWSWVEEKNITQNK</sequence>
<dbReference type="RefSeq" id="WP_320378855.1">
    <property type="nucleotide sequence ID" value="NZ_JAWDIQ010000001.1"/>
</dbReference>
<dbReference type="SUPFAM" id="SSF46689">
    <property type="entry name" value="Homeodomain-like"/>
    <property type="match status" value="1"/>
</dbReference>
<dbReference type="PANTHER" id="PTHR41302">
    <property type="entry name" value="PRESPORE-SPECIFIC TRANSCRIPTIONAL REGULATOR RSFA-RELATED"/>
    <property type="match status" value="1"/>
</dbReference>
<comment type="caution">
    <text evidence="3">The sequence shown here is derived from an EMBL/GenBank/DDBJ whole genome shotgun (WGS) entry which is preliminary data.</text>
</comment>
<evidence type="ECO:0000259" key="1">
    <source>
        <dbReference type="PROSITE" id="PS50090"/>
    </source>
</evidence>
<evidence type="ECO:0000259" key="2">
    <source>
        <dbReference type="PROSITE" id="PS51294"/>
    </source>
</evidence>
<accession>A0ABU5CP09</accession>
<gene>
    <name evidence="3" type="ORF">RWD45_05090</name>
</gene>
<feature type="domain" description="HTH myb-type" evidence="2">
    <location>
        <begin position="1"/>
        <end position="61"/>
    </location>
</feature>
<dbReference type="InterPro" id="IPR014243">
    <property type="entry name" value="RsfA-like"/>
</dbReference>
<feature type="domain" description="Myb-like" evidence="1">
    <location>
        <begin position="5"/>
        <end position="57"/>
    </location>
</feature>
<dbReference type="PROSITE" id="PS51294">
    <property type="entry name" value="HTH_MYB"/>
    <property type="match status" value="1"/>
</dbReference>
<evidence type="ECO:0000313" key="4">
    <source>
        <dbReference type="Proteomes" id="UP001275315"/>
    </source>
</evidence>
<dbReference type="NCBIfam" id="TIGR02894">
    <property type="entry name" value="DNA_bind_RsfA"/>
    <property type="match status" value="1"/>
</dbReference>
<dbReference type="InterPro" id="IPR017930">
    <property type="entry name" value="Myb_dom"/>
</dbReference>
<protein>
    <submittedName>
        <fullName evidence="3">RsfA family transcriptional regulator</fullName>
    </submittedName>
</protein>
<dbReference type="InterPro" id="IPR001005">
    <property type="entry name" value="SANT/Myb"/>
</dbReference>
<evidence type="ECO:0000313" key="3">
    <source>
        <dbReference type="EMBL" id="MDY0408094.1"/>
    </source>
</evidence>
<name>A0ABU5CP09_9BACI</name>
<dbReference type="Pfam" id="PF13921">
    <property type="entry name" value="Myb_DNA-bind_6"/>
    <property type="match status" value="1"/>
</dbReference>
<dbReference type="PANTHER" id="PTHR41302:SF2">
    <property type="entry name" value="PRESPORE SPECIFIC TRANSCRIPTIONAL ACTIVATOR RSFA"/>
    <property type="match status" value="1"/>
</dbReference>
<keyword evidence="4" id="KW-1185">Reference proteome</keyword>
<dbReference type="EMBL" id="JAWDIQ010000001">
    <property type="protein sequence ID" value="MDY0408094.1"/>
    <property type="molecule type" value="Genomic_DNA"/>
</dbReference>
<organism evidence="3 4">
    <name type="scientific">Paracerasibacillus soli</name>
    <dbReference type="NCBI Taxonomy" id="480284"/>
    <lineage>
        <taxon>Bacteria</taxon>
        <taxon>Bacillati</taxon>
        <taxon>Bacillota</taxon>
        <taxon>Bacilli</taxon>
        <taxon>Bacillales</taxon>
        <taxon>Bacillaceae</taxon>
        <taxon>Paracerasibacillus</taxon>
    </lineage>
</organism>
<dbReference type="PROSITE" id="PS50090">
    <property type="entry name" value="MYB_LIKE"/>
    <property type="match status" value="1"/>
</dbReference>
<dbReference type="Proteomes" id="UP001275315">
    <property type="component" value="Unassembled WGS sequence"/>
</dbReference>
<reference evidence="3 4" key="1">
    <citation type="submission" date="2023-10" db="EMBL/GenBank/DDBJ databases">
        <title>Virgibacillus soli CC-YMP-6 genome.</title>
        <authorList>
            <person name="Miliotis G."/>
            <person name="Sengupta P."/>
            <person name="Hameed A."/>
            <person name="Chuvochina M."/>
            <person name="Mcdonagh F."/>
            <person name="Simpson A.C."/>
            <person name="Singh N.K."/>
            <person name="Rekha P.D."/>
            <person name="Raman K."/>
            <person name="Hugenholtz P."/>
            <person name="Venkateswaran K."/>
        </authorList>
    </citation>
    <scope>NUCLEOTIDE SEQUENCE [LARGE SCALE GENOMIC DNA]</scope>
    <source>
        <strain evidence="3 4">CC-YMP-6</strain>
    </source>
</reference>
<proteinExistence type="predicted"/>
<dbReference type="InterPro" id="IPR009057">
    <property type="entry name" value="Homeodomain-like_sf"/>
</dbReference>
<dbReference type="Gene3D" id="1.10.10.60">
    <property type="entry name" value="Homeodomain-like"/>
    <property type="match status" value="1"/>
</dbReference>